<gene>
    <name evidence="8" type="ORF">NBRC3293_1156</name>
</gene>
<dbReference type="InterPro" id="IPR009078">
    <property type="entry name" value="Ferritin-like_SF"/>
</dbReference>
<dbReference type="PRINTS" id="PR00601">
    <property type="entry name" value="BACFERRITIN"/>
</dbReference>
<dbReference type="InterPro" id="IPR002024">
    <property type="entry name" value="Bacterioferritin"/>
</dbReference>
<dbReference type="SUPFAM" id="SSF46785">
    <property type="entry name" value="Winged helix' DNA-binding domain"/>
    <property type="match status" value="1"/>
</dbReference>
<dbReference type="EMBL" id="BARJ01000006">
    <property type="protein sequence ID" value="GEM16659.1"/>
    <property type="molecule type" value="Genomic_DNA"/>
</dbReference>
<comment type="caution">
    <text evidence="8">The sequence shown here is derived from an EMBL/GenBank/DDBJ whole genome shotgun (WGS) entry which is preliminary data.</text>
</comment>
<keyword evidence="6" id="KW-0408">Iron</keyword>
<evidence type="ECO:0000256" key="2">
    <source>
        <dbReference type="ARBA" id="ARBA00008093"/>
    </source>
</evidence>
<dbReference type="PROSITE" id="PS01332">
    <property type="entry name" value="HTH_RRF2_1"/>
    <property type="match status" value="1"/>
</dbReference>
<dbReference type="PANTHER" id="PTHR30295">
    <property type="entry name" value="BACTERIOFERRITIN"/>
    <property type="match status" value="1"/>
</dbReference>
<keyword evidence="3" id="KW-0409">Iron storage</keyword>
<dbReference type="PROSITE" id="PS51197">
    <property type="entry name" value="HTH_RRF2_2"/>
    <property type="match status" value="1"/>
</dbReference>
<evidence type="ECO:0000256" key="6">
    <source>
        <dbReference type="ARBA" id="ARBA00023004"/>
    </source>
</evidence>
<dbReference type="RefSeq" id="WP_216850789.1">
    <property type="nucleotide sequence ID" value="NZ_BARJ01000006.1"/>
</dbReference>
<dbReference type="InterPro" id="IPR030489">
    <property type="entry name" value="TR_Rrf2-type_CS"/>
</dbReference>
<dbReference type="GO" id="GO:0140315">
    <property type="term" value="F:iron ion sequestering activity"/>
    <property type="evidence" value="ECO:0007669"/>
    <property type="project" value="UniProtKB-ARBA"/>
</dbReference>
<dbReference type="GO" id="GO:0005829">
    <property type="term" value="C:cytosol"/>
    <property type="evidence" value="ECO:0007669"/>
    <property type="project" value="TreeGrafter"/>
</dbReference>
<protein>
    <submittedName>
        <fullName evidence="8">Bacterioferritin</fullName>
    </submittedName>
</protein>
<evidence type="ECO:0000256" key="3">
    <source>
        <dbReference type="ARBA" id="ARBA00022434"/>
    </source>
</evidence>
<dbReference type="CDD" id="cd00907">
    <property type="entry name" value="Bacterioferritin"/>
    <property type="match status" value="1"/>
</dbReference>
<dbReference type="GO" id="GO:0004322">
    <property type="term" value="F:ferroxidase activity"/>
    <property type="evidence" value="ECO:0007669"/>
    <property type="project" value="TreeGrafter"/>
</dbReference>
<evidence type="ECO:0000256" key="4">
    <source>
        <dbReference type="ARBA" id="ARBA00022617"/>
    </source>
</evidence>
<dbReference type="GO" id="GO:0006879">
    <property type="term" value="P:intracellular iron ion homeostasis"/>
    <property type="evidence" value="ECO:0007669"/>
    <property type="project" value="UniProtKB-KW"/>
</dbReference>
<comment type="similarity">
    <text evidence="2">Belongs to the bacterioferritin family.</text>
</comment>
<comment type="cofactor">
    <cofactor evidence="1">
        <name>heme b</name>
        <dbReference type="ChEBI" id="CHEBI:60344"/>
    </cofactor>
</comment>
<feature type="domain" description="Ferritin-like diiron" evidence="7">
    <location>
        <begin position="2"/>
        <end position="146"/>
    </location>
</feature>
<dbReference type="Pfam" id="PF00210">
    <property type="entry name" value="Ferritin"/>
    <property type="match status" value="1"/>
</dbReference>
<dbReference type="GO" id="GO:0020037">
    <property type="term" value="F:heme binding"/>
    <property type="evidence" value="ECO:0007669"/>
    <property type="project" value="TreeGrafter"/>
</dbReference>
<dbReference type="InterPro" id="IPR000944">
    <property type="entry name" value="Tscrpt_reg_Rrf2"/>
</dbReference>
<evidence type="ECO:0000256" key="1">
    <source>
        <dbReference type="ARBA" id="ARBA00001970"/>
    </source>
</evidence>
<reference evidence="8 9" key="1">
    <citation type="submission" date="2013-04" db="EMBL/GenBank/DDBJ databases">
        <title>Gluconobacter oxydans NBRC 3293 whole genome sequence.</title>
        <authorList>
            <person name="Matsutani M."/>
            <person name="Yakushi T."/>
            <person name="Matsushita K."/>
        </authorList>
    </citation>
    <scope>NUCLEOTIDE SEQUENCE [LARGE SCALE GENOMIC DNA]</scope>
    <source>
        <strain evidence="8 9">NBRC 3293</strain>
    </source>
</reference>
<accession>A0A829X4U4</accession>
<evidence type="ECO:0000313" key="8">
    <source>
        <dbReference type="EMBL" id="GEM16659.1"/>
    </source>
</evidence>
<dbReference type="NCBIfam" id="TIGR00754">
    <property type="entry name" value="bfr"/>
    <property type="match status" value="1"/>
</dbReference>
<dbReference type="Proteomes" id="UP000484858">
    <property type="component" value="Unassembled WGS sequence"/>
</dbReference>
<evidence type="ECO:0000259" key="7">
    <source>
        <dbReference type="PROSITE" id="PS50905"/>
    </source>
</evidence>
<dbReference type="GO" id="GO:0008199">
    <property type="term" value="F:ferric iron binding"/>
    <property type="evidence" value="ECO:0007669"/>
    <property type="project" value="InterPro"/>
</dbReference>
<dbReference type="GO" id="GO:0006826">
    <property type="term" value="P:iron ion transport"/>
    <property type="evidence" value="ECO:0007669"/>
    <property type="project" value="InterPro"/>
</dbReference>
<organism evidence="8 9">
    <name type="scientific">Gluconobacter oxydans NBRC 3293</name>
    <dbReference type="NCBI Taxonomy" id="1315969"/>
    <lineage>
        <taxon>Bacteria</taxon>
        <taxon>Pseudomonadati</taxon>
        <taxon>Pseudomonadota</taxon>
        <taxon>Alphaproteobacteria</taxon>
        <taxon>Acetobacterales</taxon>
        <taxon>Acetobacteraceae</taxon>
        <taxon>Gluconobacter</taxon>
    </lineage>
</organism>
<name>A0A829X4U4_GLUOY</name>
<dbReference type="FunFam" id="1.20.1260.10:FF:000005">
    <property type="entry name" value="Bacterioferritin"/>
    <property type="match status" value="1"/>
</dbReference>
<dbReference type="PANTHER" id="PTHR30295:SF0">
    <property type="entry name" value="BACTERIOFERRITIN"/>
    <property type="match status" value="1"/>
</dbReference>
<dbReference type="AlphaFoldDB" id="A0A829X4U4"/>
<evidence type="ECO:0000313" key="9">
    <source>
        <dbReference type="Proteomes" id="UP000484858"/>
    </source>
</evidence>
<dbReference type="InterPro" id="IPR012347">
    <property type="entry name" value="Ferritin-like"/>
</dbReference>
<sequence length="251" mass="28646">MAIKDPVVIEHLNTQLTNELTAINQYFLHARTLRHWGVTHLGKKEYDESIEEMRHADWLIERILFLGGLPNVQRLNPILIGQTVQEVLECDLKLEEKAIQDLREGIAYCESVRDYVSRDLLLKILVNEEEHEDFIDRQFDLIKQVGIEPVLQALSRAGLLSSVRGPKGGYRLGRPPRTITLNEIVRTVTEDPEMPGDGVNLLRTKVLEPFWQSVDHEVSEKMAAVTLEHLLQNAEEAGMQRPSRAPISFSI</sequence>
<dbReference type="InterPro" id="IPR009040">
    <property type="entry name" value="Ferritin-like_diiron"/>
</dbReference>
<keyword evidence="5" id="KW-0479">Metal-binding</keyword>
<keyword evidence="4" id="KW-0349">Heme</keyword>
<proteinExistence type="inferred from homology"/>
<dbReference type="SUPFAM" id="SSF47240">
    <property type="entry name" value="Ferritin-like"/>
    <property type="match status" value="1"/>
</dbReference>
<dbReference type="PROSITE" id="PS50905">
    <property type="entry name" value="FERRITIN_LIKE"/>
    <property type="match status" value="1"/>
</dbReference>
<evidence type="ECO:0000256" key="5">
    <source>
        <dbReference type="ARBA" id="ARBA00022723"/>
    </source>
</evidence>
<dbReference type="Gene3D" id="1.20.1260.10">
    <property type="match status" value="1"/>
</dbReference>
<dbReference type="InterPro" id="IPR036390">
    <property type="entry name" value="WH_DNA-bd_sf"/>
</dbReference>
<dbReference type="InterPro" id="IPR008331">
    <property type="entry name" value="Ferritin_DPS_dom"/>
</dbReference>